<dbReference type="AlphaFoldDB" id="C6HWR5"/>
<evidence type="ECO:0000313" key="2">
    <source>
        <dbReference type="Proteomes" id="UP000009374"/>
    </source>
</evidence>
<reference evidence="1 2" key="1">
    <citation type="journal article" date="2009" name="Appl. Environ. Microbiol.">
        <title>Community genomic and proteomic analyses of chemoautotrophic iron-oxidizing "Leptospirillum rubarum" (Group II) and "Leptospirillum ferrodiazotrophum" (Group III) bacteria in acid mine drainage biofilms.</title>
        <authorList>
            <person name="Goltsman D.S."/>
            <person name="Denef V.J."/>
            <person name="Singer S.W."/>
            <person name="VerBerkmoes N.C."/>
            <person name="Lefsrud M."/>
            <person name="Mueller R.S."/>
            <person name="Dick G.J."/>
            <person name="Sun C.L."/>
            <person name="Wheeler K.E."/>
            <person name="Zemla A."/>
            <person name="Baker B.J."/>
            <person name="Hauser L."/>
            <person name="Land M."/>
            <person name="Shah M.B."/>
            <person name="Thelen M.P."/>
            <person name="Hettich R.L."/>
            <person name="Banfield J.F."/>
        </authorList>
    </citation>
    <scope>NUCLEOTIDE SEQUENCE [LARGE SCALE GENOMIC DNA]</scope>
</reference>
<proteinExistence type="predicted"/>
<keyword evidence="2" id="KW-1185">Reference proteome</keyword>
<evidence type="ECO:0000313" key="1">
    <source>
        <dbReference type="EMBL" id="EES53041.1"/>
    </source>
</evidence>
<gene>
    <name evidence="1" type="ORF">UBAL3_80630097</name>
</gene>
<organism evidence="1 2">
    <name type="scientific">Leptospirillum ferrodiazotrophum</name>
    <dbReference type="NCBI Taxonomy" id="412449"/>
    <lineage>
        <taxon>Bacteria</taxon>
        <taxon>Pseudomonadati</taxon>
        <taxon>Nitrospirota</taxon>
        <taxon>Nitrospiria</taxon>
        <taxon>Nitrospirales</taxon>
        <taxon>Nitrospiraceae</taxon>
        <taxon>Leptospirillum</taxon>
    </lineage>
</organism>
<dbReference type="EMBL" id="GG693870">
    <property type="protein sequence ID" value="EES53041.1"/>
    <property type="molecule type" value="Genomic_DNA"/>
</dbReference>
<dbReference type="Proteomes" id="UP000009374">
    <property type="component" value="Unassembled WGS sequence"/>
</dbReference>
<protein>
    <submittedName>
        <fullName evidence="1">Uncharacterized protein</fullName>
    </submittedName>
</protein>
<accession>C6HWR5</accession>
<name>C6HWR5_9BACT</name>
<sequence>MAEIISDFENQEILASSSAKGELIQREISSIVLTDPEFNKGLTITQMSYRCSVIKEKGVSPSPSLRQGNTNYVWTLLRKK</sequence>